<dbReference type="EMBL" id="JAAIUW010000010">
    <property type="protein sequence ID" value="KAF7811381.1"/>
    <property type="molecule type" value="Genomic_DNA"/>
</dbReference>
<proteinExistence type="predicted"/>
<dbReference type="PANTHER" id="PTHR11439">
    <property type="entry name" value="GAG-POL-RELATED RETROTRANSPOSON"/>
    <property type="match status" value="1"/>
</dbReference>
<evidence type="ECO:0000313" key="1">
    <source>
        <dbReference type="EMBL" id="KAF7811381.1"/>
    </source>
</evidence>
<sequence>MDGACAISTPMVSNAKLSRDGNNVMADPSLYRSTVGALQYITVTKPDLCFAVNKVCQFMSNPLEEHWVAVKRILRISGEGGLLYKLTHHKSIFSEQNQIGQQIDIAL</sequence>
<dbReference type="Proteomes" id="UP000634136">
    <property type="component" value="Unassembled WGS sequence"/>
</dbReference>
<dbReference type="AlphaFoldDB" id="A0A834SYV2"/>
<dbReference type="OrthoDB" id="1193675at2759"/>
<evidence type="ECO:0000313" key="2">
    <source>
        <dbReference type="Proteomes" id="UP000634136"/>
    </source>
</evidence>
<reference evidence="1" key="1">
    <citation type="submission" date="2020-09" db="EMBL/GenBank/DDBJ databases">
        <title>Genome-Enabled Discovery of Anthraquinone Biosynthesis in Senna tora.</title>
        <authorList>
            <person name="Kang S.-H."/>
            <person name="Pandey R.P."/>
            <person name="Lee C.-M."/>
            <person name="Sim J.-S."/>
            <person name="Jeong J.-T."/>
            <person name="Choi B.-S."/>
            <person name="Jung M."/>
            <person name="Ginzburg D."/>
            <person name="Zhao K."/>
            <person name="Won S.Y."/>
            <person name="Oh T.-J."/>
            <person name="Yu Y."/>
            <person name="Kim N.-H."/>
            <person name="Lee O.R."/>
            <person name="Lee T.-H."/>
            <person name="Bashyal P."/>
            <person name="Kim T.-S."/>
            <person name="Lee W.-H."/>
            <person name="Kawkins C."/>
            <person name="Kim C.-K."/>
            <person name="Kim J.S."/>
            <person name="Ahn B.O."/>
            <person name="Rhee S.Y."/>
            <person name="Sohng J.K."/>
        </authorList>
    </citation>
    <scope>NUCLEOTIDE SEQUENCE</scope>
    <source>
        <tissue evidence="1">Leaf</tissue>
    </source>
</reference>
<accession>A0A834SYV2</accession>
<comment type="caution">
    <text evidence="1">The sequence shown here is derived from an EMBL/GenBank/DDBJ whole genome shotgun (WGS) entry which is preliminary data.</text>
</comment>
<dbReference type="PANTHER" id="PTHR11439:SF455">
    <property type="entry name" value="RLK (RECEPTOR-LIKE PROTEIN KINASE) 8, PUTATIVE-RELATED"/>
    <property type="match status" value="1"/>
</dbReference>
<name>A0A834SYV2_9FABA</name>
<organism evidence="1 2">
    <name type="scientific">Senna tora</name>
    <dbReference type="NCBI Taxonomy" id="362788"/>
    <lineage>
        <taxon>Eukaryota</taxon>
        <taxon>Viridiplantae</taxon>
        <taxon>Streptophyta</taxon>
        <taxon>Embryophyta</taxon>
        <taxon>Tracheophyta</taxon>
        <taxon>Spermatophyta</taxon>
        <taxon>Magnoliopsida</taxon>
        <taxon>eudicotyledons</taxon>
        <taxon>Gunneridae</taxon>
        <taxon>Pentapetalae</taxon>
        <taxon>rosids</taxon>
        <taxon>fabids</taxon>
        <taxon>Fabales</taxon>
        <taxon>Fabaceae</taxon>
        <taxon>Caesalpinioideae</taxon>
        <taxon>Cassia clade</taxon>
        <taxon>Senna</taxon>
    </lineage>
</organism>
<keyword evidence="2" id="KW-1185">Reference proteome</keyword>
<gene>
    <name evidence="1" type="ORF">G2W53_032357</name>
</gene>
<protein>
    <submittedName>
        <fullName evidence="1">Retrovirus-related Pol polyprotein from transposon TNT 1-94</fullName>
    </submittedName>
</protein>